<sequence length="46" mass="5368">ADLLREGGRERRRFGDELMRLFEGGEEGSSGEDDEEEEEERDDHLN</sequence>
<reference evidence="2" key="1">
    <citation type="journal article" date="2015" name="Nature">
        <title>Complex archaea that bridge the gap between prokaryotes and eukaryotes.</title>
        <authorList>
            <person name="Spang A."/>
            <person name="Saw J.H."/>
            <person name="Jorgensen S.L."/>
            <person name="Zaremba-Niedzwiedzka K."/>
            <person name="Martijn J."/>
            <person name="Lind A.E."/>
            <person name="van Eijk R."/>
            <person name="Schleper C."/>
            <person name="Guy L."/>
            <person name="Ettema T.J."/>
        </authorList>
    </citation>
    <scope>NUCLEOTIDE SEQUENCE</scope>
</reference>
<evidence type="ECO:0000256" key="1">
    <source>
        <dbReference type="SAM" id="MobiDB-lite"/>
    </source>
</evidence>
<evidence type="ECO:0000313" key="2">
    <source>
        <dbReference type="EMBL" id="KKL90534.1"/>
    </source>
</evidence>
<feature type="region of interest" description="Disordered" evidence="1">
    <location>
        <begin position="15"/>
        <end position="46"/>
    </location>
</feature>
<protein>
    <submittedName>
        <fullName evidence="2">Uncharacterized protein</fullName>
    </submittedName>
</protein>
<comment type="caution">
    <text evidence="2">The sequence shown here is derived from an EMBL/GenBank/DDBJ whole genome shotgun (WGS) entry which is preliminary data.</text>
</comment>
<feature type="compositionally biased region" description="Acidic residues" evidence="1">
    <location>
        <begin position="24"/>
        <end position="46"/>
    </location>
</feature>
<dbReference type="EMBL" id="LAZR01019984">
    <property type="protein sequence ID" value="KKL90534.1"/>
    <property type="molecule type" value="Genomic_DNA"/>
</dbReference>
<accession>A0A0F9FVS0</accession>
<feature type="non-terminal residue" evidence="2">
    <location>
        <position position="1"/>
    </location>
</feature>
<proteinExistence type="predicted"/>
<organism evidence="2">
    <name type="scientific">marine sediment metagenome</name>
    <dbReference type="NCBI Taxonomy" id="412755"/>
    <lineage>
        <taxon>unclassified sequences</taxon>
        <taxon>metagenomes</taxon>
        <taxon>ecological metagenomes</taxon>
    </lineage>
</organism>
<gene>
    <name evidence="2" type="ORF">LCGC14_1903760</name>
</gene>
<name>A0A0F9FVS0_9ZZZZ</name>
<dbReference type="AlphaFoldDB" id="A0A0F9FVS0"/>